<evidence type="ECO:0000256" key="4">
    <source>
        <dbReference type="PROSITE-ProRule" id="PRU01161"/>
    </source>
</evidence>
<keyword evidence="3 4" id="KW-0443">Lipid metabolism</keyword>
<dbReference type="GO" id="GO:0016042">
    <property type="term" value="P:lipid catabolic process"/>
    <property type="evidence" value="ECO:0007669"/>
    <property type="project" value="UniProtKB-UniRule"/>
</dbReference>
<dbReference type="InterPro" id="IPR016035">
    <property type="entry name" value="Acyl_Trfase/lysoPLipase"/>
</dbReference>
<evidence type="ECO:0000259" key="5">
    <source>
        <dbReference type="PROSITE" id="PS51635"/>
    </source>
</evidence>
<organism evidence="6 7">
    <name type="scientific">Fulvivirga imtechensis AK7</name>
    <dbReference type="NCBI Taxonomy" id="1237149"/>
    <lineage>
        <taxon>Bacteria</taxon>
        <taxon>Pseudomonadati</taxon>
        <taxon>Bacteroidota</taxon>
        <taxon>Cytophagia</taxon>
        <taxon>Cytophagales</taxon>
        <taxon>Fulvivirgaceae</taxon>
        <taxon>Fulvivirga</taxon>
    </lineage>
</organism>
<sequence length="292" mass="32254">MTKKTAALVLSSGGARGVAHIGVIEGLLEEGYEIKSIAGSSMGAVVGGVFAAGKLPEFKEWVCNLDKIDVFKLMDFTLSTQGFVRGDRVFNEMKAFIPDCDIEDLQIPFAAVATDIVNKQEVVFKSGSLFKALRASAAIPSVLKPSMVEGIELVDGGVLNPIPIAYVKQSACDVVVVSDVNAAVPCMLKEQEQTLIEEKGRFAPLIEKWNSFFPKNSTKQKRLSYFELVVKSVDLMQDRISEYIIEHSQPDVVVRISRETCGMFEFYRSKELIDCGKQEFHKSLKDALQRSE</sequence>
<dbReference type="Gene3D" id="3.40.1090.10">
    <property type="entry name" value="Cytosolic phospholipase A2 catalytic domain"/>
    <property type="match status" value="1"/>
</dbReference>
<dbReference type="Proteomes" id="UP000011135">
    <property type="component" value="Unassembled WGS sequence"/>
</dbReference>
<gene>
    <name evidence="6" type="ORF">C900_03157</name>
</gene>
<proteinExistence type="predicted"/>
<dbReference type="PANTHER" id="PTHR14226">
    <property type="entry name" value="NEUROPATHY TARGET ESTERASE/SWISS CHEESE D.MELANOGASTER"/>
    <property type="match status" value="1"/>
</dbReference>
<dbReference type="SUPFAM" id="SSF52151">
    <property type="entry name" value="FabD/lysophospholipase-like"/>
    <property type="match status" value="1"/>
</dbReference>
<feature type="short sequence motif" description="DGA/G" evidence="4">
    <location>
        <begin position="155"/>
        <end position="157"/>
    </location>
</feature>
<keyword evidence="2 4" id="KW-0442">Lipid degradation</keyword>
<comment type="caution">
    <text evidence="6">The sequence shown here is derived from an EMBL/GenBank/DDBJ whole genome shotgun (WGS) entry which is preliminary data.</text>
</comment>
<dbReference type="AlphaFoldDB" id="L8JUR0"/>
<evidence type="ECO:0000313" key="7">
    <source>
        <dbReference type="Proteomes" id="UP000011135"/>
    </source>
</evidence>
<dbReference type="Pfam" id="PF01734">
    <property type="entry name" value="Patatin"/>
    <property type="match status" value="1"/>
</dbReference>
<keyword evidence="7" id="KW-1185">Reference proteome</keyword>
<dbReference type="OrthoDB" id="9770965at2"/>
<dbReference type="InterPro" id="IPR002641">
    <property type="entry name" value="PNPLA_dom"/>
</dbReference>
<dbReference type="PROSITE" id="PS51635">
    <property type="entry name" value="PNPLA"/>
    <property type="match status" value="1"/>
</dbReference>
<feature type="active site" description="Nucleophile" evidence="4">
    <location>
        <position position="41"/>
    </location>
</feature>
<accession>L8JUR0</accession>
<feature type="active site" description="Proton acceptor" evidence="4">
    <location>
        <position position="155"/>
    </location>
</feature>
<dbReference type="GO" id="GO:0016787">
    <property type="term" value="F:hydrolase activity"/>
    <property type="evidence" value="ECO:0007669"/>
    <property type="project" value="UniProtKB-UniRule"/>
</dbReference>
<evidence type="ECO:0000256" key="1">
    <source>
        <dbReference type="ARBA" id="ARBA00022801"/>
    </source>
</evidence>
<comment type="caution">
    <text evidence="4">Lacks conserved residue(s) required for the propagation of feature annotation.</text>
</comment>
<dbReference type="eggNOG" id="COG1752">
    <property type="taxonomic scope" value="Bacteria"/>
</dbReference>
<dbReference type="PANTHER" id="PTHR14226:SF76">
    <property type="entry name" value="NTE FAMILY PROTEIN RSSA"/>
    <property type="match status" value="1"/>
</dbReference>
<reference evidence="6 7" key="1">
    <citation type="submission" date="2012-12" db="EMBL/GenBank/DDBJ databases">
        <title>Genome assembly of Fulvivirga imtechensis AK7.</title>
        <authorList>
            <person name="Nupur N."/>
            <person name="Khatri I."/>
            <person name="Kumar R."/>
            <person name="Subramanian S."/>
            <person name="Pinnaka A."/>
        </authorList>
    </citation>
    <scope>NUCLEOTIDE SEQUENCE [LARGE SCALE GENOMIC DNA]</scope>
    <source>
        <strain evidence="6 7">AK7</strain>
    </source>
</reference>
<protein>
    <submittedName>
        <fullName evidence="6">UPF0028 protein YchK</fullName>
    </submittedName>
</protein>
<dbReference type="EMBL" id="AMZN01000046">
    <property type="protein sequence ID" value="ELR71027.1"/>
    <property type="molecule type" value="Genomic_DNA"/>
</dbReference>
<evidence type="ECO:0000256" key="3">
    <source>
        <dbReference type="ARBA" id="ARBA00023098"/>
    </source>
</evidence>
<name>L8JUR0_9BACT</name>
<dbReference type="STRING" id="1237149.C900_03157"/>
<dbReference type="PATRIC" id="fig|1237149.3.peg.2916"/>
<keyword evidence="1 4" id="KW-0378">Hydrolase</keyword>
<evidence type="ECO:0000313" key="6">
    <source>
        <dbReference type="EMBL" id="ELR71027.1"/>
    </source>
</evidence>
<evidence type="ECO:0000256" key="2">
    <source>
        <dbReference type="ARBA" id="ARBA00022963"/>
    </source>
</evidence>
<dbReference type="InterPro" id="IPR050301">
    <property type="entry name" value="NTE"/>
</dbReference>
<feature type="short sequence motif" description="GXSXG" evidence="4">
    <location>
        <begin position="39"/>
        <end position="43"/>
    </location>
</feature>
<feature type="domain" description="PNPLA" evidence="5">
    <location>
        <begin position="8"/>
        <end position="168"/>
    </location>
</feature>